<evidence type="ECO:0000259" key="1">
    <source>
        <dbReference type="Pfam" id="PF00534"/>
    </source>
</evidence>
<dbReference type="GO" id="GO:0102710">
    <property type="term" value="F:D-inositol-3-phosphate glycosyltransferase activity"/>
    <property type="evidence" value="ECO:0007669"/>
    <property type="project" value="UniProtKB-EC"/>
</dbReference>
<dbReference type="AlphaFoldDB" id="A0A380W843"/>
<protein>
    <submittedName>
        <fullName evidence="3">D-inositol-3-phosphate glycosyltransferase</fullName>
        <ecNumber evidence="3">2.4.1.250</ecNumber>
    </submittedName>
</protein>
<dbReference type="OrthoDB" id="9807414at2"/>
<sequence length="358" mass="39664">MTKVVIVNPRAMYFGDRHATSIDLTVRDLILHSRFRDDVTVIGDPIDLPFDGIAYVARPMGHSDRFFFRMRRLLATIRAMAPDVVSVQEHLGTASYLAKHLKAPVVLHLHNPIRQPKNPIERRWRGNAFVPLSGLIFVSRDHERSFRETWPQVAAPRHVVPNGLDLEQWHPAASRQKVVLVVGRAVPEKGILEAAEALAATLPRHPDWRTVFILSAVTSHPDYVADIRRVLAPLGQQAELLTGQPFMVVRDWSEKAAIAVVSSHIRETFGRTALEAHAGGAAVISSGNGGLREVSGEHALYLERIGAPEIARAVERLIRDEGERQHLAAAGHTRALAQFDIRATAAVHDAMIKSLISQ</sequence>
<organism evidence="3 4">
    <name type="scientific">Afipia felis</name>
    <name type="common">Cat scratch disease bacillus</name>
    <dbReference type="NCBI Taxonomy" id="1035"/>
    <lineage>
        <taxon>Bacteria</taxon>
        <taxon>Pseudomonadati</taxon>
        <taxon>Pseudomonadota</taxon>
        <taxon>Alphaproteobacteria</taxon>
        <taxon>Hyphomicrobiales</taxon>
        <taxon>Nitrobacteraceae</taxon>
        <taxon>Afipia</taxon>
    </lineage>
</organism>
<dbReference type="EC" id="2.4.1.250" evidence="3"/>
<dbReference type="SUPFAM" id="SSF53756">
    <property type="entry name" value="UDP-Glycosyltransferase/glycogen phosphorylase"/>
    <property type="match status" value="1"/>
</dbReference>
<evidence type="ECO:0000313" key="4">
    <source>
        <dbReference type="Proteomes" id="UP000254343"/>
    </source>
</evidence>
<dbReference type="CDD" id="cd03801">
    <property type="entry name" value="GT4_PimA-like"/>
    <property type="match status" value="1"/>
</dbReference>
<gene>
    <name evidence="3" type="primary">mshA_2</name>
    <name evidence="3" type="ORF">NCTC12722_02329</name>
</gene>
<keyword evidence="3" id="KW-0808">Transferase</keyword>
<accession>A0A380W843</accession>
<dbReference type="Proteomes" id="UP000254343">
    <property type="component" value="Unassembled WGS sequence"/>
</dbReference>
<dbReference type="Gene3D" id="3.40.50.2000">
    <property type="entry name" value="Glycogen Phosphorylase B"/>
    <property type="match status" value="2"/>
</dbReference>
<dbReference type="InterPro" id="IPR001296">
    <property type="entry name" value="Glyco_trans_1"/>
</dbReference>
<dbReference type="InterPro" id="IPR028098">
    <property type="entry name" value="Glyco_trans_4-like_N"/>
</dbReference>
<feature type="domain" description="Glycosyl transferase family 1" evidence="1">
    <location>
        <begin position="171"/>
        <end position="331"/>
    </location>
</feature>
<dbReference type="Pfam" id="PF00534">
    <property type="entry name" value="Glycos_transf_1"/>
    <property type="match status" value="1"/>
</dbReference>
<dbReference type="PANTHER" id="PTHR12526:SF638">
    <property type="entry name" value="SPORE COAT PROTEIN SA"/>
    <property type="match status" value="1"/>
</dbReference>
<evidence type="ECO:0000313" key="3">
    <source>
        <dbReference type="EMBL" id="SUU85121.1"/>
    </source>
</evidence>
<dbReference type="EMBL" id="UIGB01000001">
    <property type="protein sequence ID" value="SUU85121.1"/>
    <property type="molecule type" value="Genomic_DNA"/>
</dbReference>
<name>A0A380W843_AFIFE</name>
<reference evidence="3 4" key="1">
    <citation type="submission" date="2018-06" db="EMBL/GenBank/DDBJ databases">
        <authorList>
            <consortium name="Pathogen Informatics"/>
            <person name="Doyle S."/>
        </authorList>
    </citation>
    <scope>NUCLEOTIDE SEQUENCE [LARGE SCALE GENOMIC DNA]</scope>
    <source>
        <strain evidence="3 4">NCTC12722</strain>
    </source>
</reference>
<evidence type="ECO:0000259" key="2">
    <source>
        <dbReference type="Pfam" id="PF13439"/>
    </source>
</evidence>
<proteinExistence type="predicted"/>
<dbReference type="Pfam" id="PF13439">
    <property type="entry name" value="Glyco_transf_4"/>
    <property type="match status" value="1"/>
</dbReference>
<keyword evidence="3" id="KW-0328">Glycosyltransferase</keyword>
<dbReference type="RefSeq" id="WP_002715946.1">
    <property type="nucleotide sequence ID" value="NZ_UFSI01000001.1"/>
</dbReference>
<dbReference type="PANTHER" id="PTHR12526">
    <property type="entry name" value="GLYCOSYLTRANSFERASE"/>
    <property type="match status" value="1"/>
</dbReference>
<feature type="domain" description="Glycosyltransferase subfamily 4-like N-terminal" evidence="2">
    <location>
        <begin position="56"/>
        <end position="168"/>
    </location>
</feature>